<reference evidence="1 2" key="1">
    <citation type="submission" date="2018-09" db="EMBL/GenBank/DDBJ databases">
        <authorList>
            <person name="Le Fleche-Mateos A."/>
        </authorList>
    </citation>
    <scope>NUCLEOTIDE SEQUENCE [LARGE SCALE GENOMIC DNA]</scope>
    <source>
        <strain evidence="1 2">DSM 27399</strain>
    </source>
</reference>
<accession>A0A419NAW1</accession>
<evidence type="ECO:0000313" key="1">
    <source>
        <dbReference type="EMBL" id="RJT45089.1"/>
    </source>
</evidence>
<dbReference type="OrthoDB" id="8812843at2"/>
<comment type="caution">
    <text evidence="1">The sequence shown here is derived from an EMBL/GenBank/DDBJ whole genome shotgun (WGS) entry which is preliminary data.</text>
</comment>
<gene>
    <name evidence="1" type="ORF">D6C13_08345</name>
</gene>
<proteinExistence type="predicted"/>
<dbReference type="RefSeq" id="WP_120132323.1">
    <property type="nucleotide sequence ID" value="NZ_RAHH01000008.1"/>
</dbReference>
<dbReference type="EMBL" id="RAHH01000008">
    <property type="protein sequence ID" value="RJT45089.1"/>
    <property type="molecule type" value="Genomic_DNA"/>
</dbReference>
<name>A0A419NAW1_9GAMM</name>
<dbReference type="AlphaFoldDB" id="A0A419NAW1"/>
<organism evidence="1 2">
    <name type="scientific">Rahnella woolbedingensis</name>
    <dbReference type="NCBI Taxonomy" id="1510574"/>
    <lineage>
        <taxon>Bacteria</taxon>
        <taxon>Pseudomonadati</taxon>
        <taxon>Pseudomonadota</taxon>
        <taxon>Gammaproteobacteria</taxon>
        <taxon>Enterobacterales</taxon>
        <taxon>Yersiniaceae</taxon>
        <taxon>Rahnella</taxon>
    </lineage>
</organism>
<protein>
    <submittedName>
        <fullName evidence="1">Uncharacterized protein</fullName>
    </submittedName>
</protein>
<dbReference type="Proteomes" id="UP000284908">
    <property type="component" value="Unassembled WGS sequence"/>
</dbReference>
<keyword evidence="2" id="KW-1185">Reference proteome</keyword>
<sequence length="238" mass="27066">MRNSFCSTNLSSDFPKWSAWDAGLWISFRHHSIFSWVGDSRLFAYKFAYLEYNKDRISETARQEGIPVLLLVGVIFNELGGMPERAKLFIVLPLYKIDDLIKGEGNNRSNKTSLGSTAMQLRVAAETMGIDAEALTTTQQLQLANCLLDDSFNINIVARHLRVLIKADNPNLKDYRILSEEQIIIAGSRYNRGMERKREDYVASIAAQEGDPIREYSSSGRTIMRRKEAFNNLFGINE</sequence>
<evidence type="ECO:0000313" key="2">
    <source>
        <dbReference type="Proteomes" id="UP000284908"/>
    </source>
</evidence>